<dbReference type="InterPro" id="IPR001054">
    <property type="entry name" value="A/G_cyclase"/>
</dbReference>
<dbReference type="GO" id="GO:0035556">
    <property type="term" value="P:intracellular signal transduction"/>
    <property type="evidence" value="ECO:0007669"/>
    <property type="project" value="InterPro"/>
</dbReference>
<dbReference type="EMBL" id="BKAJ01000140">
    <property type="protein sequence ID" value="GEP59781.1"/>
    <property type="molecule type" value="Genomic_DNA"/>
</dbReference>
<dbReference type="GO" id="GO:0004016">
    <property type="term" value="F:adenylate cyclase activity"/>
    <property type="evidence" value="ECO:0007669"/>
    <property type="project" value="UniProtKB-ARBA"/>
</dbReference>
<dbReference type="GO" id="GO:0006171">
    <property type="term" value="P:cAMP biosynthetic process"/>
    <property type="evidence" value="ECO:0007669"/>
    <property type="project" value="TreeGrafter"/>
</dbReference>
<dbReference type="SUPFAM" id="SSF55073">
    <property type="entry name" value="Nucleotide cyclase"/>
    <property type="match status" value="1"/>
</dbReference>
<dbReference type="PROSITE" id="PS50125">
    <property type="entry name" value="GUANYLATE_CYCLASE_2"/>
    <property type="match status" value="1"/>
</dbReference>
<dbReference type="SMART" id="SM00044">
    <property type="entry name" value="CYCc"/>
    <property type="match status" value="1"/>
</dbReference>
<dbReference type="PANTHER" id="PTHR43081:SF19">
    <property type="entry name" value="PH-SENSITIVE ADENYLATE CYCLASE RV1264"/>
    <property type="match status" value="1"/>
</dbReference>
<comment type="caution">
    <text evidence="3">The sequence shown here is derived from an EMBL/GenBank/DDBJ whole genome shotgun (WGS) entry which is preliminary data.</text>
</comment>
<name>A0A512NLF9_9HYPH</name>
<gene>
    <name evidence="3" type="ORF">RSO01_69470</name>
</gene>
<reference evidence="3 4" key="1">
    <citation type="submission" date="2019-07" db="EMBL/GenBank/DDBJ databases">
        <title>Whole genome shotgun sequence of Reyranella soli NBRC 108950.</title>
        <authorList>
            <person name="Hosoyama A."/>
            <person name="Uohara A."/>
            <person name="Ohji S."/>
            <person name="Ichikawa N."/>
        </authorList>
    </citation>
    <scope>NUCLEOTIDE SEQUENCE [LARGE SCALE GENOMIC DNA]</scope>
    <source>
        <strain evidence="3 4">NBRC 108950</strain>
    </source>
</reference>
<sequence length="321" mass="34319">MEAPRLERKLVAILAADVEGYSRHMERDEAATLATLSAHRLIVDDLIASFNGRITGTAGDSVLAEFASVVDAVDCALKIQEALAAANRELSNEHQLHFRIGINVGDVMVKDGDIFGDGVNIAARLESLAEPGGVCISRGVRDHVRKMGRFAFEDLGEQRVKNIDQPIRAFRLRAADASAELAAASPAPLSSAAGSSGSSDGPALRQQPAADESEFELTFWESIKESRDPAEFAAYLERYPAGAFATLAETRRQALFDEAAAPAGEAAAADPEVSAVELAFWDTVKDSANPDMYSAYLDRYPEGAFAALARVRLDELGSPPP</sequence>
<feature type="domain" description="Guanylate cyclase" evidence="2">
    <location>
        <begin position="12"/>
        <end position="126"/>
    </location>
</feature>
<dbReference type="PANTHER" id="PTHR43081">
    <property type="entry name" value="ADENYLATE CYCLASE, TERMINAL-DIFFERENTIATION SPECIFIC-RELATED"/>
    <property type="match status" value="1"/>
</dbReference>
<dbReference type="InterPro" id="IPR050697">
    <property type="entry name" value="Adenylyl/Guanylyl_Cyclase_3/4"/>
</dbReference>
<dbReference type="Pfam" id="PF00211">
    <property type="entry name" value="Guanylate_cyc"/>
    <property type="match status" value="1"/>
</dbReference>
<organism evidence="3 4">
    <name type="scientific">Reyranella soli</name>
    <dbReference type="NCBI Taxonomy" id="1230389"/>
    <lineage>
        <taxon>Bacteria</taxon>
        <taxon>Pseudomonadati</taxon>
        <taxon>Pseudomonadota</taxon>
        <taxon>Alphaproteobacteria</taxon>
        <taxon>Hyphomicrobiales</taxon>
        <taxon>Reyranellaceae</taxon>
        <taxon>Reyranella</taxon>
    </lineage>
</organism>
<dbReference type="RefSeq" id="WP_147155169.1">
    <property type="nucleotide sequence ID" value="NZ_BKAJ01000140.1"/>
</dbReference>
<accession>A0A512NLF9</accession>
<evidence type="ECO:0000313" key="4">
    <source>
        <dbReference type="Proteomes" id="UP000321058"/>
    </source>
</evidence>
<evidence type="ECO:0000259" key="2">
    <source>
        <dbReference type="PROSITE" id="PS50125"/>
    </source>
</evidence>
<dbReference type="Proteomes" id="UP000321058">
    <property type="component" value="Unassembled WGS sequence"/>
</dbReference>
<dbReference type="CDD" id="cd07302">
    <property type="entry name" value="CHD"/>
    <property type="match status" value="1"/>
</dbReference>
<proteinExistence type="predicted"/>
<protein>
    <recommendedName>
        <fullName evidence="2">Guanylate cyclase domain-containing protein</fullName>
    </recommendedName>
</protein>
<evidence type="ECO:0000313" key="3">
    <source>
        <dbReference type="EMBL" id="GEP59781.1"/>
    </source>
</evidence>
<evidence type="ECO:0000256" key="1">
    <source>
        <dbReference type="SAM" id="MobiDB-lite"/>
    </source>
</evidence>
<dbReference type="Gene3D" id="3.30.70.1230">
    <property type="entry name" value="Nucleotide cyclase"/>
    <property type="match status" value="1"/>
</dbReference>
<dbReference type="OrthoDB" id="9807521at2"/>
<feature type="compositionally biased region" description="Low complexity" evidence="1">
    <location>
        <begin position="186"/>
        <end position="204"/>
    </location>
</feature>
<dbReference type="InterPro" id="IPR029787">
    <property type="entry name" value="Nucleotide_cyclase"/>
</dbReference>
<keyword evidence="4" id="KW-1185">Reference proteome</keyword>
<dbReference type="AlphaFoldDB" id="A0A512NLF9"/>
<feature type="region of interest" description="Disordered" evidence="1">
    <location>
        <begin position="186"/>
        <end position="208"/>
    </location>
</feature>